<dbReference type="AlphaFoldDB" id="A0A3N0BF29"/>
<reference evidence="3" key="1">
    <citation type="submission" date="2018-05" db="EMBL/GenBank/DDBJ databases">
        <title>Genome Sequencing of selected type strains of the family Eggerthellaceae.</title>
        <authorList>
            <person name="Danylec N."/>
            <person name="Stoll D.A."/>
            <person name="Doetsch A."/>
            <person name="Huch M."/>
        </authorList>
    </citation>
    <scope>NUCLEOTIDE SEQUENCE [LARGE SCALE GENOMIC DNA]</scope>
    <source>
        <strain evidence="3">DSM 16106</strain>
    </source>
</reference>
<dbReference type="InterPro" id="IPR036249">
    <property type="entry name" value="Thioredoxin-like_sf"/>
</dbReference>
<protein>
    <recommendedName>
        <fullName evidence="1">Thioredoxin-like fold domain-containing protein</fullName>
    </recommendedName>
</protein>
<dbReference type="Gene3D" id="3.40.30.10">
    <property type="entry name" value="Glutaredoxin"/>
    <property type="match status" value="1"/>
</dbReference>
<dbReference type="RefSeq" id="WP_123191800.1">
    <property type="nucleotide sequence ID" value="NZ_QICD01000006.1"/>
</dbReference>
<dbReference type="InterPro" id="IPR012336">
    <property type="entry name" value="Thioredoxin-like_fold"/>
</dbReference>
<dbReference type="PANTHER" id="PTHR36450:SF1">
    <property type="entry name" value="THIOREDOXIN"/>
    <property type="match status" value="1"/>
</dbReference>
<gene>
    <name evidence="2" type="ORF">DMP08_04600</name>
</gene>
<dbReference type="Proteomes" id="UP000278632">
    <property type="component" value="Unassembled WGS sequence"/>
</dbReference>
<evidence type="ECO:0000313" key="2">
    <source>
        <dbReference type="EMBL" id="RNL45996.1"/>
    </source>
</evidence>
<dbReference type="PANTHER" id="PTHR36450">
    <property type="entry name" value="THIOREDOXIN"/>
    <property type="match status" value="1"/>
</dbReference>
<evidence type="ECO:0000313" key="3">
    <source>
        <dbReference type="Proteomes" id="UP000278632"/>
    </source>
</evidence>
<comment type="caution">
    <text evidence="2">The sequence shown here is derived from an EMBL/GenBank/DDBJ whole genome shotgun (WGS) entry which is preliminary data.</text>
</comment>
<dbReference type="EMBL" id="QICD01000006">
    <property type="protein sequence ID" value="RNL45996.1"/>
    <property type="molecule type" value="Genomic_DNA"/>
</dbReference>
<organism evidence="2 3">
    <name type="scientific">Paraeggerthella hongkongensis</name>
    <dbReference type="NCBI Taxonomy" id="230658"/>
    <lineage>
        <taxon>Bacteria</taxon>
        <taxon>Bacillati</taxon>
        <taxon>Actinomycetota</taxon>
        <taxon>Coriobacteriia</taxon>
        <taxon>Eggerthellales</taxon>
        <taxon>Eggerthellaceae</taxon>
        <taxon>Paraeggerthella</taxon>
    </lineage>
</organism>
<dbReference type="Pfam" id="PF13192">
    <property type="entry name" value="Thioredoxin_3"/>
    <property type="match status" value="1"/>
</dbReference>
<sequence length="98" mass="9929">MEEKKIVVYGMGCKKCEQLHANALEAAHQIGVPTRVEYITDVAIVASAGIMSTPALAIDGKVVSSGSVLAPEAIAELIEKALDGGNPSGGACSCGGRC</sequence>
<evidence type="ECO:0000259" key="1">
    <source>
        <dbReference type="Pfam" id="PF13192"/>
    </source>
</evidence>
<proteinExistence type="predicted"/>
<name>A0A3N0BF29_9ACTN</name>
<feature type="domain" description="Thioredoxin-like fold" evidence="1">
    <location>
        <begin position="5"/>
        <end position="79"/>
    </location>
</feature>
<dbReference type="SUPFAM" id="SSF52833">
    <property type="entry name" value="Thioredoxin-like"/>
    <property type="match status" value="1"/>
</dbReference>
<dbReference type="InterPro" id="IPR005243">
    <property type="entry name" value="THIRX-like_proc"/>
</dbReference>
<accession>A0A3N0BF29</accession>
<keyword evidence="3" id="KW-1185">Reference proteome</keyword>
<dbReference type="NCBIfam" id="TIGR00412">
    <property type="entry name" value="redox_disulf_2"/>
    <property type="match status" value="1"/>
</dbReference>
<dbReference type="OrthoDB" id="9800630at2"/>